<protein>
    <submittedName>
        <fullName evidence="1">Replication protein VP4</fullName>
    </submittedName>
</protein>
<organism evidence="1">
    <name type="scientific">Gokushovirinae environmental samples</name>
    <dbReference type="NCBI Taxonomy" id="1478972"/>
    <lineage>
        <taxon>Viruses</taxon>
        <taxon>Monodnaviria</taxon>
        <taxon>Sangervirae</taxon>
        <taxon>Phixviricota</taxon>
        <taxon>Malgrandaviricetes</taxon>
        <taxon>Petitvirales</taxon>
        <taxon>Microviridae</taxon>
        <taxon>environmental samples</taxon>
    </lineage>
</organism>
<sequence length="67" mass="7553">MVINGKEVKPPKYYDGKGEIFDAVGFASHKSGRKRLAVKNKADNTPERLAVKEKLAIRQAQQKEKKL</sequence>
<name>A0A2R3UAG4_9VIRU</name>
<proteinExistence type="predicted"/>
<evidence type="ECO:0000313" key="1">
    <source>
        <dbReference type="EMBL" id="AVQ10196.1"/>
    </source>
</evidence>
<dbReference type="EMBL" id="MH029518">
    <property type="protein sequence ID" value="AVQ10196.1"/>
    <property type="molecule type" value="Genomic_DNA"/>
</dbReference>
<accession>A0A2R3UAG4</accession>
<reference evidence="1" key="1">
    <citation type="submission" date="2018-03" db="EMBL/GenBank/DDBJ databases">
        <title>Twenty-four Novel Viral Genomes identified from the Dushanzi Mud Volcanic Sediment in Xinjiang, China.</title>
        <authorList>
            <person name="Han L."/>
        </authorList>
    </citation>
    <scope>NUCLEOTIDE SEQUENCE</scope>
</reference>